<dbReference type="InterPro" id="IPR052094">
    <property type="entry name" value="Pre-mRNA-splicing_ERAD"/>
</dbReference>
<evidence type="ECO:0000256" key="3">
    <source>
        <dbReference type="ARBA" id="ARBA00022490"/>
    </source>
</evidence>
<dbReference type="GO" id="GO:0005681">
    <property type="term" value="C:spliceosomal complex"/>
    <property type="evidence" value="ECO:0007669"/>
    <property type="project" value="TreeGrafter"/>
</dbReference>
<evidence type="ECO:0000256" key="4">
    <source>
        <dbReference type="ARBA" id="ARBA00023186"/>
    </source>
</evidence>
<feature type="domain" description="J" evidence="7">
    <location>
        <begin position="15"/>
        <end position="85"/>
    </location>
</feature>
<dbReference type="SUPFAM" id="SSF46565">
    <property type="entry name" value="Chaperone J-domain"/>
    <property type="match status" value="1"/>
</dbReference>
<dbReference type="GO" id="GO:0005737">
    <property type="term" value="C:cytoplasm"/>
    <property type="evidence" value="ECO:0007669"/>
    <property type="project" value="UniProtKB-SubCell"/>
</dbReference>
<keyword evidence="3" id="KW-0963">Cytoplasm</keyword>
<evidence type="ECO:0000256" key="5">
    <source>
        <dbReference type="ARBA" id="ARBA00023242"/>
    </source>
</evidence>
<accession>A0A6A6TUV0</accession>
<feature type="compositionally biased region" description="Basic and acidic residues" evidence="6">
    <location>
        <begin position="144"/>
        <end position="172"/>
    </location>
</feature>
<feature type="compositionally biased region" description="Low complexity" evidence="6">
    <location>
        <begin position="290"/>
        <end position="307"/>
    </location>
</feature>
<dbReference type="SUPFAM" id="SSF54928">
    <property type="entry name" value="RNA-binding domain, RBD"/>
    <property type="match status" value="1"/>
</dbReference>
<dbReference type="PROSITE" id="PS50076">
    <property type="entry name" value="DNAJ_2"/>
    <property type="match status" value="1"/>
</dbReference>
<dbReference type="OrthoDB" id="376357at2759"/>
<dbReference type="InterPro" id="IPR001623">
    <property type="entry name" value="DnaJ_domain"/>
</dbReference>
<reference evidence="8" key="1">
    <citation type="journal article" date="2020" name="Stud. Mycol.">
        <title>101 Dothideomycetes genomes: a test case for predicting lifestyles and emergence of pathogens.</title>
        <authorList>
            <person name="Haridas S."/>
            <person name="Albert R."/>
            <person name="Binder M."/>
            <person name="Bloem J."/>
            <person name="Labutti K."/>
            <person name="Salamov A."/>
            <person name="Andreopoulos B."/>
            <person name="Baker S."/>
            <person name="Barry K."/>
            <person name="Bills G."/>
            <person name="Bluhm B."/>
            <person name="Cannon C."/>
            <person name="Castanera R."/>
            <person name="Culley D."/>
            <person name="Daum C."/>
            <person name="Ezra D."/>
            <person name="Gonzalez J."/>
            <person name="Henrissat B."/>
            <person name="Kuo A."/>
            <person name="Liang C."/>
            <person name="Lipzen A."/>
            <person name="Lutzoni F."/>
            <person name="Magnuson J."/>
            <person name="Mondo S."/>
            <person name="Nolan M."/>
            <person name="Ohm R."/>
            <person name="Pangilinan J."/>
            <person name="Park H.-J."/>
            <person name="Ramirez L."/>
            <person name="Alfaro M."/>
            <person name="Sun H."/>
            <person name="Tritt A."/>
            <person name="Yoshinaga Y."/>
            <person name="Zwiers L.-H."/>
            <person name="Turgeon B."/>
            <person name="Goodwin S."/>
            <person name="Spatafora J."/>
            <person name="Crous P."/>
            <person name="Grigoriev I."/>
        </authorList>
    </citation>
    <scope>NUCLEOTIDE SEQUENCE</scope>
    <source>
        <strain evidence="8">CBS 115976</strain>
    </source>
</reference>
<dbReference type="PRINTS" id="PR00625">
    <property type="entry name" value="JDOMAIN"/>
</dbReference>
<evidence type="ECO:0000313" key="8">
    <source>
        <dbReference type="EMBL" id="KAF2663101.1"/>
    </source>
</evidence>
<name>A0A6A6TUV0_9PEZI</name>
<feature type="compositionally biased region" description="Low complexity" evidence="6">
    <location>
        <begin position="323"/>
        <end position="337"/>
    </location>
</feature>
<feature type="region of interest" description="Disordered" evidence="6">
    <location>
        <begin position="281"/>
        <end position="340"/>
    </location>
</feature>
<evidence type="ECO:0000313" key="9">
    <source>
        <dbReference type="Proteomes" id="UP000799302"/>
    </source>
</evidence>
<dbReference type="GO" id="GO:0003676">
    <property type="term" value="F:nucleic acid binding"/>
    <property type="evidence" value="ECO:0007669"/>
    <property type="project" value="InterPro"/>
</dbReference>
<dbReference type="SMART" id="SM00271">
    <property type="entry name" value="DnaJ"/>
    <property type="match status" value="1"/>
</dbReference>
<evidence type="ECO:0000256" key="1">
    <source>
        <dbReference type="ARBA" id="ARBA00004123"/>
    </source>
</evidence>
<dbReference type="GO" id="GO:0000390">
    <property type="term" value="P:spliceosomal complex disassembly"/>
    <property type="evidence" value="ECO:0007669"/>
    <property type="project" value="TreeGrafter"/>
</dbReference>
<dbReference type="InterPro" id="IPR036869">
    <property type="entry name" value="J_dom_sf"/>
</dbReference>
<comment type="subcellular location">
    <subcellularLocation>
        <location evidence="2">Cytoplasm</location>
    </subcellularLocation>
    <subcellularLocation>
        <location evidence="1">Nucleus</location>
    </subcellularLocation>
</comment>
<dbReference type="CDD" id="cd06257">
    <property type="entry name" value="DnaJ"/>
    <property type="match status" value="1"/>
</dbReference>
<dbReference type="Gene3D" id="1.10.287.110">
    <property type="entry name" value="DnaJ domain"/>
    <property type="match status" value="1"/>
</dbReference>
<organism evidence="8 9">
    <name type="scientific">Microthyrium microscopicum</name>
    <dbReference type="NCBI Taxonomy" id="703497"/>
    <lineage>
        <taxon>Eukaryota</taxon>
        <taxon>Fungi</taxon>
        <taxon>Dikarya</taxon>
        <taxon>Ascomycota</taxon>
        <taxon>Pezizomycotina</taxon>
        <taxon>Dothideomycetes</taxon>
        <taxon>Dothideomycetes incertae sedis</taxon>
        <taxon>Microthyriales</taxon>
        <taxon>Microthyriaceae</taxon>
        <taxon>Microthyrium</taxon>
    </lineage>
</organism>
<keyword evidence="9" id="KW-1185">Reference proteome</keyword>
<dbReference type="Proteomes" id="UP000799302">
    <property type="component" value="Unassembled WGS sequence"/>
</dbReference>
<evidence type="ECO:0000259" key="7">
    <source>
        <dbReference type="PROSITE" id="PS50076"/>
    </source>
</evidence>
<proteinExistence type="predicted"/>
<dbReference type="AlphaFoldDB" id="A0A6A6TUV0"/>
<dbReference type="PANTHER" id="PTHR44313">
    <property type="entry name" value="DNAJ HOMOLOG SUBFAMILY C MEMBER 17"/>
    <property type="match status" value="1"/>
</dbReference>
<dbReference type="InterPro" id="IPR012677">
    <property type="entry name" value="Nucleotide-bd_a/b_plait_sf"/>
</dbReference>
<dbReference type="EMBL" id="MU004248">
    <property type="protein sequence ID" value="KAF2663101.1"/>
    <property type="molecule type" value="Genomic_DNA"/>
</dbReference>
<dbReference type="Gene3D" id="3.30.70.330">
    <property type="match status" value="1"/>
</dbReference>
<dbReference type="PANTHER" id="PTHR44313:SF1">
    <property type="entry name" value="DNAJ HOMOLOG SUBFAMILY C MEMBER 17"/>
    <property type="match status" value="1"/>
</dbReference>
<dbReference type="InterPro" id="IPR035979">
    <property type="entry name" value="RBD_domain_sf"/>
</dbReference>
<protein>
    <submittedName>
        <fullName evidence="8">DnaJ-domain-containing protein</fullName>
    </submittedName>
</protein>
<gene>
    <name evidence="8" type="ORF">BT63DRAFT_129900</name>
</gene>
<keyword evidence="5" id="KW-0539">Nucleus</keyword>
<feature type="region of interest" description="Disordered" evidence="6">
    <location>
        <begin position="144"/>
        <end position="189"/>
    </location>
</feature>
<keyword evidence="4" id="KW-0143">Chaperone</keyword>
<dbReference type="Pfam" id="PF00226">
    <property type="entry name" value="DnaJ"/>
    <property type="match status" value="1"/>
</dbReference>
<evidence type="ECO:0000256" key="6">
    <source>
        <dbReference type="SAM" id="MobiDB-lite"/>
    </source>
</evidence>
<evidence type="ECO:0000256" key="2">
    <source>
        <dbReference type="ARBA" id="ARBA00004496"/>
    </source>
</evidence>
<sequence length="370" mass="41905">MPTEDLLELAKSETDFYALLGEEEANLHAGSTDKEISRAYRRAALKHHPDKNKDDPNAVTKFHALQIAYDVLSDPAARTLHDQVRAAREARKLQTSKLDGRRKQLVEDLLRREGVKRKRDDEGDAMERELKRLAEDGRRRRMELDEKRRREADEEIREEQARAQDRAQEAEKVASTPRGGSSVPEISRTVKIRWKRHGPGLDMDKEKLQHLFGRFGTVDSAAILKDRKMRLVEGEKKQLIGTGIVVFKSIVGAHAAVADWKKLGPDWEDIFESAEWAGKEPDLSTAQVDSPSTPSSQKFSKSSPFTTPAQVSKQEPGLRKVPSFASFQSGRSPSSPSLEEVTLIRLKNAEKKRLEDKIRREEALRTNDTV</sequence>